<proteinExistence type="predicted"/>
<dbReference type="PANTHER" id="PTHR16525">
    <property type="entry name" value="PROTEIN C12ORF4"/>
    <property type="match status" value="1"/>
</dbReference>
<name>A0A0L7K372_OPEBR</name>
<dbReference type="STRING" id="104452.A0A0L7K372"/>
<dbReference type="InterPro" id="IPR019311">
    <property type="entry name" value="Fy-3"/>
</dbReference>
<evidence type="ECO:0000313" key="1">
    <source>
        <dbReference type="EMBL" id="KOB52124.1"/>
    </source>
</evidence>
<dbReference type="Pfam" id="PF10154">
    <property type="entry name" value="Fy-3"/>
    <property type="match status" value="1"/>
</dbReference>
<reference evidence="1 2" key="1">
    <citation type="journal article" date="2015" name="Genome Biol. Evol.">
        <title>The genome of winter moth (Operophtera brumata) provides a genomic perspective on sexual dimorphism and phenology.</title>
        <authorList>
            <person name="Derks M.F."/>
            <person name="Smit S."/>
            <person name="Salis L."/>
            <person name="Schijlen E."/>
            <person name="Bossers A."/>
            <person name="Mateman C."/>
            <person name="Pijl A.S."/>
            <person name="de Ridder D."/>
            <person name="Groenen M.A."/>
            <person name="Visser M.E."/>
            <person name="Megens H.J."/>
        </authorList>
    </citation>
    <scope>NUCLEOTIDE SEQUENCE [LARGE SCALE GENOMIC DNA]</scope>
    <source>
        <strain evidence="1">WM2013NL</strain>
        <tissue evidence="1">Head and thorax</tissue>
    </source>
</reference>
<gene>
    <name evidence="1" type="ORF">OBRU01_26487</name>
</gene>
<dbReference type="PANTHER" id="PTHR16525:SF0">
    <property type="entry name" value="PROTEIN C12ORF4"/>
    <property type="match status" value="1"/>
</dbReference>
<protein>
    <submittedName>
        <fullName evidence="1">Uncharacterized protein</fullName>
    </submittedName>
</protein>
<sequence length="242" mass="27834">IPYYTISELNEKLAKFVAEETKSFHNERDEKLLNQLKNSELNSEGIVKNWEKLFKDNVMDFAEQKGTSDEETFSEVRNSRDEDIKQLTQKQTDEMEEKVRQLNLTTTEEEINELATQHFEEQALVAGRWGSQLDALWQTQRAQYRAWLMSTLDEYQSTAALNTPSQLKQTHNIRIVAADLLELCALDNPDSQLKQTHNIRIVAADLLELCALDNPVSQLKQTHNIRIVAADLLEMCALDNPV</sequence>
<dbReference type="EMBL" id="JTDY01013627">
    <property type="protein sequence ID" value="KOB52124.1"/>
    <property type="molecule type" value="Genomic_DNA"/>
</dbReference>
<evidence type="ECO:0000313" key="2">
    <source>
        <dbReference type="Proteomes" id="UP000037510"/>
    </source>
</evidence>
<dbReference type="Proteomes" id="UP000037510">
    <property type="component" value="Unassembled WGS sequence"/>
</dbReference>
<feature type="non-terminal residue" evidence="1">
    <location>
        <position position="242"/>
    </location>
</feature>
<comment type="caution">
    <text evidence="1">The sequence shown here is derived from an EMBL/GenBank/DDBJ whole genome shotgun (WGS) entry which is preliminary data.</text>
</comment>
<keyword evidence="2" id="KW-1185">Reference proteome</keyword>
<dbReference type="AlphaFoldDB" id="A0A0L7K372"/>
<dbReference type="GO" id="GO:0005737">
    <property type="term" value="C:cytoplasm"/>
    <property type="evidence" value="ECO:0007669"/>
    <property type="project" value="TreeGrafter"/>
</dbReference>
<organism evidence="1 2">
    <name type="scientific">Operophtera brumata</name>
    <name type="common">Winter moth</name>
    <name type="synonym">Phalaena brumata</name>
    <dbReference type="NCBI Taxonomy" id="104452"/>
    <lineage>
        <taxon>Eukaryota</taxon>
        <taxon>Metazoa</taxon>
        <taxon>Ecdysozoa</taxon>
        <taxon>Arthropoda</taxon>
        <taxon>Hexapoda</taxon>
        <taxon>Insecta</taxon>
        <taxon>Pterygota</taxon>
        <taxon>Neoptera</taxon>
        <taxon>Endopterygota</taxon>
        <taxon>Lepidoptera</taxon>
        <taxon>Glossata</taxon>
        <taxon>Ditrysia</taxon>
        <taxon>Geometroidea</taxon>
        <taxon>Geometridae</taxon>
        <taxon>Larentiinae</taxon>
        <taxon>Operophtera</taxon>
    </lineage>
</organism>
<accession>A0A0L7K372</accession>
<feature type="non-terminal residue" evidence="1">
    <location>
        <position position="1"/>
    </location>
</feature>